<feature type="domain" description="F-box" evidence="1">
    <location>
        <begin position="1"/>
        <end position="50"/>
    </location>
</feature>
<dbReference type="EnsemblPlants" id="Bo3g070220.1">
    <property type="protein sequence ID" value="Bo3g070220.1"/>
    <property type="gene ID" value="Bo3g070220"/>
</dbReference>
<dbReference type="PROSITE" id="PS50181">
    <property type="entry name" value="FBOX"/>
    <property type="match status" value="1"/>
</dbReference>
<organism evidence="2 3">
    <name type="scientific">Brassica oleracea var. oleracea</name>
    <dbReference type="NCBI Taxonomy" id="109376"/>
    <lineage>
        <taxon>Eukaryota</taxon>
        <taxon>Viridiplantae</taxon>
        <taxon>Streptophyta</taxon>
        <taxon>Embryophyta</taxon>
        <taxon>Tracheophyta</taxon>
        <taxon>Spermatophyta</taxon>
        <taxon>Magnoliopsida</taxon>
        <taxon>eudicotyledons</taxon>
        <taxon>Gunneridae</taxon>
        <taxon>Pentapetalae</taxon>
        <taxon>rosids</taxon>
        <taxon>malvids</taxon>
        <taxon>Brassicales</taxon>
        <taxon>Brassicaceae</taxon>
        <taxon>Brassiceae</taxon>
        <taxon>Brassica</taxon>
    </lineage>
</organism>
<dbReference type="CDD" id="cd22157">
    <property type="entry name" value="F-box_AtFBW1-like"/>
    <property type="match status" value="1"/>
</dbReference>
<dbReference type="PANTHER" id="PTHR31672:SF13">
    <property type="entry name" value="F-BOX PROTEIN CPR30-LIKE"/>
    <property type="match status" value="1"/>
</dbReference>
<dbReference type="HOGENOM" id="CLU_034692_0_0_1"/>
<keyword evidence="3" id="KW-1185">Reference proteome</keyword>
<evidence type="ECO:0000259" key="1">
    <source>
        <dbReference type="PROSITE" id="PS50181"/>
    </source>
</evidence>
<dbReference type="Pfam" id="PF00646">
    <property type="entry name" value="F-box"/>
    <property type="match status" value="1"/>
</dbReference>
<dbReference type="Proteomes" id="UP000032141">
    <property type="component" value="Chromosome C3"/>
</dbReference>
<dbReference type="Gene3D" id="1.20.1280.50">
    <property type="match status" value="1"/>
</dbReference>
<dbReference type="InterPro" id="IPR050796">
    <property type="entry name" value="SCF_F-box_component"/>
</dbReference>
<dbReference type="InterPro" id="IPR036047">
    <property type="entry name" value="F-box-like_dom_sf"/>
</dbReference>
<dbReference type="Gramene" id="Bo3g070220.1">
    <property type="protein sequence ID" value="Bo3g070220.1"/>
    <property type="gene ID" value="Bo3g070220"/>
</dbReference>
<reference evidence="2 3" key="1">
    <citation type="journal article" date="2014" name="Genome Biol.">
        <title>Transcriptome and methylome profiling reveals relics of genome dominance in the mesopolyploid Brassica oleracea.</title>
        <authorList>
            <person name="Parkin I.A."/>
            <person name="Koh C."/>
            <person name="Tang H."/>
            <person name="Robinson S.J."/>
            <person name="Kagale S."/>
            <person name="Clarke W.E."/>
            <person name="Town C.D."/>
            <person name="Nixon J."/>
            <person name="Krishnakumar V."/>
            <person name="Bidwell S.L."/>
            <person name="Denoeud F."/>
            <person name="Belcram H."/>
            <person name="Links M.G."/>
            <person name="Just J."/>
            <person name="Clarke C."/>
            <person name="Bender T."/>
            <person name="Huebert T."/>
            <person name="Mason A.S."/>
            <person name="Pires J.C."/>
            <person name="Barker G."/>
            <person name="Moore J."/>
            <person name="Walley P.G."/>
            <person name="Manoli S."/>
            <person name="Batley J."/>
            <person name="Edwards D."/>
            <person name="Nelson M.N."/>
            <person name="Wang X."/>
            <person name="Paterson A.H."/>
            <person name="King G."/>
            <person name="Bancroft I."/>
            <person name="Chalhoub B."/>
            <person name="Sharpe A.G."/>
        </authorList>
    </citation>
    <scope>NUCLEOTIDE SEQUENCE</scope>
    <source>
        <strain evidence="2 3">cv. TO1000</strain>
    </source>
</reference>
<evidence type="ECO:0000313" key="3">
    <source>
        <dbReference type="Proteomes" id="UP000032141"/>
    </source>
</evidence>
<accession>A0A0D3BBW2</accession>
<dbReference type="PANTHER" id="PTHR31672">
    <property type="entry name" value="BNACNNG10540D PROTEIN"/>
    <property type="match status" value="1"/>
</dbReference>
<dbReference type="InterPro" id="IPR001810">
    <property type="entry name" value="F-box_dom"/>
</dbReference>
<dbReference type="SUPFAM" id="SSF81383">
    <property type="entry name" value="F-box domain"/>
    <property type="match status" value="1"/>
</dbReference>
<reference evidence="2" key="2">
    <citation type="submission" date="2015-03" db="UniProtKB">
        <authorList>
            <consortium name="EnsemblPlants"/>
        </authorList>
    </citation>
    <scope>IDENTIFICATION</scope>
</reference>
<dbReference type="AlphaFoldDB" id="A0A0D3BBW2"/>
<dbReference type="STRING" id="109376.A0A0D3BBW2"/>
<dbReference type="NCBIfam" id="TIGR01640">
    <property type="entry name" value="F_box_assoc_1"/>
    <property type="match status" value="1"/>
</dbReference>
<dbReference type="InterPro" id="IPR006527">
    <property type="entry name" value="F-box-assoc_dom_typ1"/>
</dbReference>
<dbReference type="Pfam" id="PF07734">
    <property type="entry name" value="FBA_1"/>
    <property type="match status" value="1"/>
</dbReference>
<dbReference type="SMART" id="SM00256">
    <property type="entry name" value="FBOX"/>
    <property type="match status" value="1"/>
</dbReference>
<evidence type="ECO:0000313" key="2">
    <source>
        <dbReference type="EnsemblPlants" id="Bo3g070220.1"/>
    </source>
</evidence>
<protein>
    <recommendedName>
        <fullName evidence="1">F-box domain-containing protein</fullName>
    </recommendedName>
</protein>
<dbReference type="OMA" id="WNDIIND"/>
<proteinExistence type="predicted"/>
<sequence length="374" mass="43445">MMMLELPKDLVEEILSRLPATTLKRLQSTCKQWNDIINDREFAGKHFSKAAKQHLVVMLKNFNVHLISVNVDGIHIDPSIKDIEIYKDGRDSNVLIIFTFYMLIYINGMVHCNGLLLCITKGYTPMVWNPCTGKINWVVEPSRAYDVYDKFAFGYEYKKSCYNFKILRIQYVCGRETHTYTTHGKEIYDFNSSSWRTLNVTRIWPLISPVVSLKGNAYWFTYEYKEGLRNSSLLSFDFSKEIFGNICVPFQFNGDYLVELSVIRENKLAVLLQRWALEIEMWVTDYIEPNGNGVPWNHFLAVDLGVTIPPISDVFSYAMSFFIDEDNKVGLIWDNNMDVRVYIVGEDYYREIVVGEKGICLPLMCCYVPSLLQI</sequence>
<dbReference type="InterPro" id="IPR017451">
    <property type="entry name" value="F-box-assoc_interact_dom"/>
</dbReference>
<name>A0A0D3BBW2_BRAOL</name>